<dbReference type="EMBL" id="BOMP01000031">
    <property type="protein sequence ID" value="GIE39057.1"/>
    <property type="molecule type" value="Genomic_DNA"/>
</dbReference>
<evidence type="ECO:0000313" key="3">
    <source>
        <dbReference type="Proteomes" id="UP000631312"/>
    </source>
</evidence>
<dbReference type="SUPFAM" id="SSF52540">
    <property type="entry name" value="P-loop containing nucleoside triphosphate hydrolases"/>
    <property type="match status" value="1"/>
</dbReference>
<comment type="caution">
    <text evidence="2">The sequence shown here is derived from an EMBL/GenBank/DDBJ whole genome shotgun (WGS) entry which is preliminary data.</text>
</comment>
<gene>
    <name evidence="2" type="ORF">Alo02nite_19550</name>
</gene>
<dbReference type="Proteomes" id="UP000631312">
    <property type="component" value="Unassembled WGS sequence"/>
</dbReference>
<name>A0ABQ4ADH7_9ACTN</name>
<keyword evidence="3" id="KW-1185">Reference proteome</keyword>
<evidence type="ECO:0000313" key="2">
    <source>
        <dbReference type="EMBL" id="GIE39057.1"/>
    </source>
</evidence>
<proteinExistence type="predicted"/>
<organism evidence="2 3">
    <name type="scientific">Actinoplanes lobatus</name>
    <dbReference type="NCBI Taxonomy" id="113568"/>
    <lineage>
        <taxon>Bacteria</taxon>
        <taxon>Bacillati</taxon>
        <taxon>Actinomycetota</taxon>
        <taxon>Actinomycetes</taxon>
        <taxon>Micromonosporales</taxon>
        <taxon>Micromonosporaceae</taxon>
        <taxon>Actinoplanes</taxon>
    </lineage>
</organism>
<sequence>MAAHIYSASPGGPRGDGGLSSAERGEPENGIWCCYTHGKAIDSESGSFYSASQLKAWKRLHEARKGAELTGIASDAYGLVESIKVAAAPGTLAGRTFDLGMRNIITGPNASGKSVLARLIASVAYPDYVADLSQRVDVDIAVKWFDPRTHDVSTRGRSGEVRHVLDGREVPYVARPYKTILLSLDCFQYKGGVAQLAAMFDLSVTGMKALIKSLPETNGIVKDVQVNGNRIEWTLAIGQRVVREENLDRLQGSVSAAVLVELATAHARHHARVEPTFLLVDGLFGRFVDSRAVGSTLDRLETAAEHAQVAIISSMQEAIANIDSWSIATLDAARPAGPYNALNFEVHTKANSGRT</sequence>
<evidence type="ECO:0000256" key="1">
    <source>
        <dbReference type="SAM" id="MobiDB-lite"/>
    </source>
</evidence>
<reference evidence="2 3" key="1">
    <citation type="submission" date="2021-01" db="EMBL/GenBank/DDBJ databases">
        <title>Whole genome shotgun sequence of Actinoplanes lobatus NBRC 12513.</title>
        <authorList>
            <person name="Komaki H."/>
            <person name="Tamura T."/>
        </authorList>
    </citation>
    <scope>NUCLEOTIDE SEQUENCE [LARGE SCALE GENOMIC DNA]</scope>
    <source>
        <strain evidence="2 3">NBRC 12513</strain>
    </source>
</reference>
<dbReference type="InterPro" id="IPR027417">
    <property type="entry name" value="P-loop_NTPase"/>
</dbReference>
<feature type="region of interest" description="Disordered" evidence="1">
    <location>
        <begin position="1"/>
        <end position="23"/>
    </location>
</feature>
<protein>
    <submittedName>
        <fullName evidence="2">Uncharacterized protein</fullName>
    </submittedName>
</protein>
<accession>A0ABQ4ADH7</accession>